<dbReference type="PANTHER" id="PTHR30012">
    <property type="entry name" value="GENERAL SECRETION PATHWAY PROTEIN"/>
    <property type="match status" value="1"/>
</dbReference>
<dbReference type="AlphaFoldDB" id="A0A2M7FD47"/>
<comment type="subcellular location">
    <subcellularLocation>
        <location evidence="1">Cell membrane</location>
        <topology evidence="1">Multi-pass membrane protein</topology>
    </subcellularLocation>
</comment>
<evidence type="ECO:0000256" key="7">
    <source>
        <dbReference type="SAM" id="Phobius"/>
    </source>
</evidence>
<proteinExistence type="inferred from homology"/>
<dbReference type="InterPro" id="IPR018076">
    <property type="entry name" value="T2SS_GspF_dom"/>
</dbReference>
<comment type="caution">
    <text evidence="9">The sequence shown here is derived from an EMBL/GenBank/DDBJ whole genome shotgun (WGS) entry which is preliminary data.</text>
</comment>
<reference evidence="10" key="1">
    <citation type="submission" date="2017-09" db="EMBL/GenBank/DDBJ databases">
        <title>Depth-based differentiation of microbial function through sediment-hosted aquifers and enrichment of novel symbionts in the deep terrestrial subsurface.</title>
        <authorList>
            <person name="Probst A.J."/>
            <person name="Ladd B."/>
            <person name="Jarett J.K."/>
            <person name="Geller-Mcgrath D.E."/>
            <person name="Sieber C.M.K."/>
            <person name="Emerson J.B."/>
            <person name="Anantharaman K."/>
            <person name="Thomas B.C."/>
            <person name="Malmstrom R."/>
            <person name="Stieglmeier M."/>
            <person name="Klingl A."/>
            <person name="Woyke T."/>
            <person name="Ryan C.M."/>
            <person name="Banfield J.F."/>
        </authorList>
    </citation>
    <scope>NUCLEOTIDE SEQUENCE [LARGE SCALE GENOMIC DNA]</scope>
</reference>
<dbReference type="Pfam" id="PF00482">
    <property type="entry name" value="T2SSF"/>
    <property type="match status" value="1"/>
</dbReference>
<dbReference type="PANTHER" id="PTHR30012:SF0">
    <property type="entry name" value="TYPE II SECRETION SYSTEM PROTEIN F-RELATED"/>
    <property type="match status" value="1"/>
</dbReference>
<feature type="non-terminal residue" evidence="9">
    <location>
        <position position="1"/>
    </location>
</feature>
<evidence type="ECO:0000256" key="2">
    <source>
        <dbReference type="ARBA" id="ARBA00005745"/>
    </source>
</evidence>
<dbReference type="InterPro" id="IPR003004">
    <property type="entry name" value="GspF/PilC"/>
</dbReference>
<keyword evidence="3" id="KW-1003">Cell membrane</keyword>
<evidence type="ECO:0000313" key="9">
    <source>
        <dbReference type="EMBL" id="PIV86885.1"/>
    </source>
</evidence>
<accession>A0A2M7FD47</accession>
<comment type="similarity">
    <text evidence="2">Belongs to the GSP F family.</text>
</comment>
<dbReference type="InterPro" id="IPR042094">
    <property type="entry name" value="T2SS_GspF_sf"/>
</dbReference>
<sequence length="75" mass="7795">EIPGIMAAMTKVGEETGELGKILTTLAKFYNREVANAVDTLVGLIEPIMIVLLGLGVGTLLAAVLLPIYNLAGSI</sequence>
<dbReference type="Proteomes" id="UP000228497">
    <property type="component" value="Unassembled WGS sequence"/>
</dbReference>
<evidence type="ECO:0000256" key="3">
    <source>
        <dbReference type="ARBA" id="ARBA00022475"/>
    </source>
</evidence>
<evidence type="ECO:0000256" key="5">
    <source>
        <dbReference type="ARBA" id="ARBA00022989"/>
    </source>
</evidence>
<evidence type="ECO:0000256" key="4">
    <source>
        <dbReference type="ARBA" id="ARBA00022692"/>
    </source>
</evidence>
<evidence type="ECO:0000313" key="10">
    <source>
        <dbReference type="Proteomes" id="UP000228497"/>
    </source>
</evidence>
<evidence type="ECO:0000259" key="8">
    <source>
        <dbReference type="Pfam" id="PF00482"/>
    </source>
</evidence>
<feature type="domain" description="Type II secretion system protein GspF" evidence="8">
    <location>
        <begin position="4"/>
        <end position="67"/>
    </location>
</feature>
<dbReference type="EMBL" id="PFFD01000124">
    <property type="protein sequence ID" value="PIV86885.1"/>
    <property type="molecule type" value="Genomic_DNA"/>
</dbReference>
<keyword evidence="4 7" id="KW-0812">Transmembrane</keyword>
<organism evidence="9 10">
    <name type="scientific">Candidatus Kaiserbacteria bacterium CG17_big_fil_post_rev_8_21_14_2_50_51_7</name>
    <dbReference type="NCBI Taxonomy" id="1974613"/>
    <lineage>
        <taxon>Bacteria</taxon>
        <taxon>Candidatus Kaiseribacteriota</taxon>
    </lineage>
</organism>
<keyword evidence="5 7" id="KW-1133">Transmembrane helix</keyword>
<dbReference type="Gene3D" id="1.20.81.30">
    <property type="entry name" value="Type II secretion system (T2SS), domain F"/>
    <property type="match status" value="1"/>
</dbReference>
<gene>
    <name evidence="9" type="ORF">COW49_02790</name>
</gene>
<evidence type="ECO:0000256" key="6">
    <source>
        <dbReference type="ARBA" id="ARBA00023136"/>
    </source>
</evidence>
<name>A0A2M7FD47_9BACT</name>
<evidence type="ECO:0000256" key="1">
    <source>
        <dbReference type="ARBA" id="ARBA00004651"/>
    </source>
</evidence>
<feature type="transmembrane region" description="Helical" evidence="7">
    <location>
        <begin position="48"/>
        <end position="72"/>
    </location>
</feature>
<keyword evidence="6 7" id="KW-0472">Membrane</keyword>
<dbReference type="GO" id="GO:0005886">
    <property type="term" value="C:plasma membrane"/>
    <property type="evidence" value="ECO:0007669"/>
    <property type="project" value="UniProtKB-SubCell"/>
</dbReference>
<protein>
    <recommendedName>
        <fullName evidence="8">Type II secretion system protein GspF domain-containing protein</fullName>
    </recommendedName>
</protein>